<evidence type="ECO:0000256" key="3">
    <source>
        <dbReference type="ARBA" id="ARBA00023125"/>
    </source>
</evidence>
<dbReference type="SUPFAM" id="SSF88946">
    <property type="entry name" value="Sigma2 domain of RNA polymerase sigma factors"/>
    <property type="match status" value="1"/>
</dbReference>
<sequence>MRYERKFSKEKARELFVEYEKTRDRELRDRLIENYLYIPKILSRKYGHKNGDNEDIFQVACLGLMYAVNRFDTTRGYEFDTFATPTIVGEIKRHYRDREWLIRIPRKIQDLNREVNQTRTMLEHQLMRSPTITEIANELEISEENIIKSMESNNAYYPKSLSMEYENTGEGKQVSLMDLLGTPDYNMENVENIDMLKKKIQALNPIEKIIVEQRFFREKTQKEVALLINKSQMTVSRIEKKVMEKLKEDL</sequence>
<dbReference type="RefSeq" id="WP_050740643.1">
    <property type="nucleotide sequence ID" value="NZ_LGYO01000031.1"/>
</dbReference>
<protein>
    <submittedName>
        <fullName evidence="8">RNA polymerase sigma 70</fullName>
    </submittedName>
</protein>
<dbReference type="Proteomes" id="UP000036873">
    <property type="component" value="Unassembled WGS sequence"/>
</dbReference>
<dbReference type="OrthoDB" id="9809557at2"/>
<evidence type="ECO:0000259" key="7">
    <source>
        <dbReference type="Pfam" id="PF04545"/>
    </source>
</evidence>
<dbReference type="InterPro" id="IPR014284">
    <property type="entry name" value="RNA_pol_sigma-70_dom"/>
</dbReference>
<name>A0A0L6TZ56_9FIRM</name>
<dbReference type="InterPro" id="IPR000943">
    <property type="entry name" value="RNA_pol_sigma70"/>
</dbReference>
<evidence type="ECO:0000256" key="4">
    <source>
        <dbReference type="ARBA" id="ARBA00023163"/>
    </source>
</evidence>
<dbReference type="Pfam" id="PF04545">
    <property type="entry name" value="Sigma70_r4"/>
    <property type="match status" value="1"/>
</dbReference>
<dbReference type="InterPro" id="IPR014322">
    <property type="entry name" value="RNA_pol_sigma-B/F/G"/>
</dbReference>
<keyword evidence="2" id="KW-0731">Sigma factor</keyword>
<dbReference type="STRING" id="52689.AKG39_12000"/>
<evidence type="ECO:0000313" key="9">
    <source>
        <dbReference type="Proteomes" id="UP000036873"/>
    </source>
</evidence>
<feature type="domain" description="RNA polymerase sigma-70 region 3" evidence="5">
    <location>
        <begin position="112"/>
        <end position="172"/>
    </location>
</feature>
<dbReference type="InterPro" id="IPR007624">
    <property type="entry name" value="RNA_pol_sigma70_r3"/>
</dbReference>
<dbReference type="Pfam" id="PF04542">
    <property type="entry name" value="Sigma70_r2"/>
    <property type="match status" value="1"/>
</dbReference>
<keyword evidence="3" id="KW-0238">DNA-binding</keyword>
<dbReference type="EMBL" id="LGYO01000031">
    <property type="protein sequence ID" value="KNZ41342.1"/>
    <property type="molecule type" value="Genomic_DNA"/>
</dbReference>
<dbReference type="AlphaFoldDB" id="A0A0L6TZ56"/>
<dbReference type="CDD" id="cd06171">
    <property type="entry name" value="Sigma70_r4"/>
    <property type="match status" value="1"/>
</dbReference>
<dbReference type="PANTHER" id="PTHR30385:SF4">
    <property type="entry name" value="RNA POLYMERASE SIGMA-E FACTOR"/>
    <property type="match status" value="1"/>
</dbReference>
<dbReference type="NCBIfam" id="TIGR02937">
    <property type="entry name" value="sigma70-ECF"/>
    <property type="match status" value="1"/>
</dbReference>
<keyword evidence="1" id="KW-0805">Transcription regulation</keyword>
<accession>A0A0L6TZ56</accession>
<dbReference type="InterPro" id="IPR007630">
    <property type="entry name" value="RNA_pol_sigma70_r4"/>
</dbReference>
<evidence type="ECO:0000313" key="8">
    <source>
        <dbReference type="EMBL" id="KNZ41342.1"/>
    </source>
</evidence>
<dbReference type="Gene3D" id="1.20.120.1810">
    <property type="match status" value="1"/>
</dbReference>
<dbReference type="PANTHER" id="PTHR30385">
    <property type="entry name" value="SIGMA FACTOR F FLAGELLAR"/>
    <property type="match status" value="1"/>
</dbReference>
<dbReference type="GO" id="GO:0006352">
    <property type="term" value="P:DNA-templated transcription initiation"/>
    <property type="evidence" value="ECO:0007669"/>
    <property type="project" value="InterPro"/>
</dbReference>
<evidence type="ECO:0000259" key="6">
    <source>
        <dbReference type="Pfam" id="PF04542"/>
    </source>
</evidence>
<evidence type="ECO:0000259" key="5">
    <source>
        <dbReference type="Pfam" id="PF04539"/>
    </source>
</evidence>
<dbReference type="SUPFAM" id="SSF88659">
    <property type="entry name" value="Sigma3 and sigma4 domains of RNA polymerase sigma factors"/>
    <property type="match status" value="2"/>
</dbReference>
<keyword evidence="4" id="KW-0804">Transcription</keyword>
<proteinExistence type="predicted"/>
<dbReference type="GO" id="GO:0003677">
    <property type="term" value="F:DNA binding"/>
    <property type="evidence" value="ECO:0007669"/>
    <property type="project" value="UniProtKB-KW"/>
</dbReference>
<reference evidence="9" key="1">
    <citation type="submission" date="2015-07" db="EMBL/GenBank/DDBJ databases">
        <title>Draft genome sequence of Acetobacterium bakii DSM 8293, a potential psychrophilic chemical producer through syngas fermentation.</title>
        <authorList>
            <person name="Song Y."/>
            <person name="Hwang S."/>
            <person name="Cho B.-K."/>
        </authorList>
    </citation>
    <scope>NUCLEOTIDE SEQUENCE [LARGE SCALE GENOMIC DNA]</scope>
    <source>
        <strain evidence="9">DSM 8239</strain>
    </source>
</reference>
<feature type="domain" description="RNA polymerase sigma-70 region 2" evidence="6">
    <location>
        <begin position="44"/>
        <end position="100"/>
    </location>
</feature>
<feature type="domain" description="RNA polymerase sigma-70 region 4" evidence="7">
    <location>
        <begin position="200"/>
        <end position="248"/>
    </location>
</feature>
<comment type="caution">
    <text evidence="8">The sequence shown here is derived from an EMBL/GenBank/DDBJ whole genome shotgun (WGS) entry which is preliminary data.</text>
</comment>
<dbReference type="PRINTS" id="PR00046">
    <property type="entry name" value="SIGMA70FCT"/>
</dbReference>
<dbReference type="InterPro" id="IPR007627">
    <property type="entry name" value="RNA_pol_sigma70_r2"/>
</dbReference>
<evidence type="ECO:0000256" key="1">
    <source>
        <dbReference type="ARBA" id="ARBA00023015"/>
    </source>
</evidence>
<organism evidence="8 9">
    <name type="scientific">Acetobacterium bakii</name>
    <dbReference type="NCBI Taxonomy" id="52689"/>
    <lineage>
        <taxon>Bacteria</taxon>
        <taxon>Bacillati</taxon>
        <taxon>Bacillota</taxon>
        <taxon>Clostridia</taxon>
        <taxon>Eubacteriales</taxon>
        <taxon>Eubacteriaceae</taxon>
        <taxon>Acetobacterium</taxon>
    </lineage>
</organism>
<evidence type="ECO:0000256" key="2">
    <source>
        <dbReference type="ARBA" id="ARBA00023082"/>
    </source>
</evidence>
<dbReference type="InterPro" id="IPR013324">
    <property type="entry name" value="RNA_pol_sigma_r3/r4-like"/>
</dbReference>
<dbReference type="NCBIfam" id="TIGR02980">
    <property type="entry name" value="SigBFG"/>
    <property type="match status" value="1"/>
</dbReference>
<dbReference type="Pfam" id="PF04539">
    <property type="entry name" value="Sigma70_r3"/>
    <property type="match status" value="1"/>
</dbReference>
<dbReference type="Gene3D" id="1.20.140.160">
    <property type="match status" value="1"/>
</dbReference>
<gene>
    <name evidence="8" type="ORF">AKG39_12000</name>
</gene>
<dbReference type="PATRIC" id="fig|52689.4.peg.1745"/>
<keyword evidence="9" id="KW-1185">Reference proteome</keyword>
<dbReference type="GO" id="GO:0016987">
    <property type="term" value="F:sigma factor activity"/>
    <property type="evidence" value="ECO:0007669"/>
    <property type="project" value="UniProtKB-KW"/>
</dbReference>
<dbReference type="InterPro" id="IPR013325">
    <property type="entry name" value="RNA_pol_sigma_r2"/>
</dbReference>